<evidence type="ECO:0000313" key="2">
    <source>
        <dbReference type="EnsemblMetazoa" id="CLYHEMP023507.1"/>
    </source>
</evidence>
<evidence type="ECO:0000256" key="1">
    <source>
        <dbReference type="SAM" id="Phobius"/>
    </source>
</evidence>
<keyword evidence="1" id="KW-1133">Transmembrane helix</keyword>
<evidence type="ECO:0000313" key="3">
    <source>
        <dbReference type="Proteomes" id="UP000594262"/>
    </source>
</evidence>
<keyword evidence="1" id="KW-0472">Membrane</keyword>
<dbReference type="AlphaFoldDB" id="A0A7M6DQW9"/>
<keyword evidence="3" id="KW-1185">Reference proteome</keyword>
<protein>
    <submittedName>
        <fullName evidence="2">Uncharacterized protein</fullName>
    </submittedName>
</protein>
<sequence>NSRILSNFITEQLFKRFTLLSFQLQITRYFTCIELGEYKMKNILVPLFCFLVLLAFQVEGAPIVAKRKPKRLVVGGLKPEAKCEMKPEYYCKTITLPGGSSHKFCRQVGEKQVCS</sequence>
<dbReference type="Proteomes" id="UP000594262">
    <property type="component" value="Unplaced"/>
</dbReference>
<reference evidence="2" key="1">
    <citation type="submission" date="2021-01" db="UniProtKB">
        <authorList>
            <consortium name="EnsemblMetazoa"/>
        </authorList>
    </citation>
    <scope>IDENTIFICATION</scope>
</reference>
<dbReference type="EnsemblMetazoa" id="CLYHEMT023507.1">
    <property type="protein sequence ID" value="CLYHEMP023507.1"/>
    <property type="gene ID" value="CLYHEMG023507"/>
</dbReference>
<feature type="transmembrane region" description="Helical" evidence="1">
    <location>
        <begin position="43"/>
        <end position="65"/>
    </location>
</feature>
<proteinExistence type="predicted"/>
<accession>A0A7M6DQW9</accession>
<keyword evidence="1" id="KW-0812">Transmembrane</keyword>
<name>A0A7M6DQW9_9CNID</name>
<organism evidence="2 3">
    <name type="scientific">Clytia hemisphaerica</name>
    <dbReference type="NCBI Taxonomy" id="252671"/>
    <lineage>
        <taxon>Eukaryota</taxon>
        <taxon>Metazoa</taxon>
        <taxon>Cnidaria</taxon>
        <taxon>Hydrozoa</taxon>
        <taxon>Hydroidolina</taxon>
        <taxon>Leptothecata</taxon>
        <taxon>Obeliida</taxon>
        <taxon>Clytiidae</taxon>
        <taxon>Clytia</taxon>
    </lineage>
</organism>